<dbReference type="InterPro" id="IPR011055">
    <property type="entry name" value="Dup_hybrid_motif"/>
</dbReference>
<dbReference type="Gene3D" id="2.70.70.10">
    <property type="entry name" value="Glucose Permease (Domain IIA)"/>
    <property type="match status" value="1"/>
</dbReference>
<dbReference type="KEGG" id="mant:BHD05_13930"/>
<dbReference type="Proteomes" id="UP000464507">
    <property type="component" value="Chromosome"/>
</dbReference>
<dbReference type="OrthoDB" id="1099523at2"/>
<organism evidence="3 4">
    <name type="scientific">Marisediminicola antarctica</name>
    <dbReference type="NCBI Taxonomy" id="674079"/>
    <lineage>
        <taxon>Bacteria</taxon>
        <taxon>Bacillati</taxon>
        <taxon>Actinomycetota</taxon>
        <taxon>Actinomycetes</taxon>
        <taxon>Micrococcales</taxon>
        <taxon>Microbacteriaceae</taxon>
        <taxon>Marisediminicola</taxon>
    </lineage>
</organism>
<feature type="domain" description="M23ase beta-sheet core" evidence="2">
    <location>
        <begin position="144"/>
        <end position="246"/>
    </location>
</feature>
<dbReference type="Pfam" id="PF01551">
    <property type="entry name" value="Peptidase_M23"/>
    <property type="match status" value="1"/>
</dbReference>
<dbReference type="CDD" id="cd12797">
    <property type="entry name" value="M23_peptidase"/>
    <property type="match status" value="1"/>
</dbReference>
<accession>A0A7L5AJ07</accession>
<dbReference type="GO" id="GO:0004222">
    <property type="term" value="F:metalloendopeptidase activity"/>
    <property type="evidence" value="ECO:0007669"/>
    <property type="project" value="TreeGrafter"/>
</dbReference>
<name>A0A7L5AJ07_9MICO</name>
<dbReference type="PANTHER" id="PTHR21666:SF270">
    <property type="entry name" value="MUREIN HYDROLASE ACTIVATOR ENVC"/>
    <property type="match status" value="1"/>
</dbReference>
<evidence type="ECO:0000313" key="4">
    <source>
        <dbReference type="Proteomes" id="UP000464507"/>
    </source>
</evidence>
<dbReference type="InterPro" id="IPR050570">
    <property type="entry name" value="Cell_wall_metabolism_enzyme"/>
</dbReference>
<evidence type="ECO:0000313" key="3">
    <source>
        <dbReference type="EMBL" id="QHO70583.1"/>
    </source>
</evidence>
<dbReference type="InterPro" id="IPR016047">
    <property type="entry name" value="M23ase_b-sheet_dom"/>
</dbReference>
<keyword evidence="1" id="KW-0472">Membrane</keyword>
<dbReference type="RefSeq" id="WP_161886969.1">
    <property type="nucleotide sequence ID" value="NZ_CP017146.1"/>
</dbReference>
<feature type="transmembrane region" description="Helical" evidence="1">
    <location>
        <begin position="48"/>
        <end position="72"/>
    </location>
</feature>
<protein>
    <recommendedName>
        <fullName evidence="2">M23ase beta-sheet core domain-containing protein</fullName>
    </recommendedName>
</protein>
<evidence type="ECO:0000259" key="2">
    <source>
        <dbReference type="Pfam" id="PF01551"/>
    </source>
</evidence>
<reference evidence="3 4" key="1">
    <citation type="submission" date="2016-09" db="EMBL/GenBank/DDBJ databases">
        <title>Complete genome sequence of microbes from the polar regions.</title>
        <authorList>
            <person name="Liao L."/>
            <person name="Chen B."/>
        </authorList>
    </citation>
    <scope>NUCLEOTIDE SEQUENCE [LARGE SCALE GENOMIC DNA]</scope>
    <source>
        <strain evidence="3 4">ZS314</strain>
    </source>
</reference>
<dbReference type="EMBL" id="CP017146">
    <property type="protein sequence ID" value="QHO70583.1"/>
    <property type="molecule type" value="Genomic_DNA"/>
</dbReference>
<sequence>MPKQRFILRASEPAEAATVANVTTPPAVAHFHRATRPGLGAVHASQRLLSALAGAFAIVMSVAFVLPSAAAFDASAANQQSGRVQTFSVADAATAPTAPTAVISAAPRDAYGVVAPPAVRWPLPPTTRMSSDFGPRSCAGCSSDHQGIDLNAPSGTPIGAMAAGVVVETNAPGYASLGVHARIQHLIDGQMVTSVYAHMQTGSMGLQVGDYVTAGQVVGLLGCTGSCTGAHLHFEVRPDGGTAVDPAAFLAARVA</sequence>
<dbReference type="AlphaFoldDB" id="A0A7L5AJ07"/>
<dbReference type="SUPFAM" id="SSF51261">
    <property type="entry name" value="Duplicated hybrid motif"/>
    <property type="match status" value="1"/>
</dbReference>
<dbReference type="PANTHER" id="PTHR21666">
    <property type="entry name" value="PEPTIDASE-RELATED"/>
    <property type="match status" value="1"/>
</dbReference>
<keyword evidence="1" id="KW-0812">Transmembrane</keyword>
<keyword evidence="4" id="KW-1185">Reference proteome</keyword>
<keyword evidence="1" id="KW-1133">Transmembrane helix</keyword>
<gene>
    <name evidence="3" type="ORF">BHD05_13930</name>
</gene>
<evidence type="ECO:0000256" key="1">
    <source>
        <dbReference type="SAM" id="Phobius"/>
    </source>
</evidence>
<proteinExistence type="predicted"/>